<dbReference type="SUPFAM" id="SSF81342">
    <property type="entry name" value="Transmembrane di-heme cytochromes"/>
    <property type="match status" value="1"/>
</dbReference>
<dbReference type="PANTHER" id="PTHR30529:SF7">
    <property type="entry name" value="CYTOCHROME B561 BACTERIAL_NI-HYDROGENASE DOMAIN-CONTAINING PROTEIN"/>
    <property type="match status" value="1"/>
</dbReference>
<evidence type="ECO:0000256" key="2">
    <source>
        <dbReference type="ARBA" id="ARBA00004651"/>
    </source>
</evidence>
<keyword evidence="5" id="KW-0349">Heme</keyword>
<dbReference type="GO" id="GO:0009055">
    <property type="term" value="F:electron transfer activity"/>
    <property type="evidence" value="ECO:0007669"/>
    <property type="project" value="InterPro"/>
</dbReference>
<evidence type="ECO:0000256" key="11">
    <source>
        <dbReference type="ARBA" id="ARBA00023136"/>
    </source>
</evidence>
<dbReference type="GO" id="GO:0046872">
    <property type="term" value="F:metal ion binding"/>
    <property type="evidence" value="ECO:0007669"/>
    <property type="project" value="UniProtKB-KW"/>
</dbReference>
<keyword evidence="8" id="KW-0249">Electron transport</keyword>
<dbReference type="InterPro" id="IPR016174">
    <property type="entry name" value="Di-haem_cyt_TM"/>
</dbReference>
<feature type="transmembrane region" description="Helical" evidence="13">
    <location>
        <begin position="91"/>
        <end position="117"/>
    </location>
</feature>
<dbReference type="OrthoDB" id="8156287at2"/>
<evidence type="ECO:0000256" key="3">
    <source>
        <dbReference type="ARBA" id="ARBA00022448"/>
    </source>
</evidence>
<evidence type="ECO:0000256" key="4">
    <source>
        <dbReference type="ARBA" id="ARBA00022475"/>
    </source>
</evidence>
<gene>
    <name evidence="15" type="ORF">SAMN05216200_105212</name>
</gene>
<keyword evidence="3" id="KW-0813">Transport</keyword>
<sequence length="167" mass="17481">MTRAPKGCSPAQITLHWIGAAALVAAFVSHDSMLAALRALREGAYSGPDAGVLTHVIAGLAVLALALWRLSLRARRGAPPPPADEPRLARALARATHVALHALMIALPVTGAAAWFGGLRLAGEIHGEALKPVLLIAVALHVAGALYHGLWLRSGVAARMFRPDRAR</sequence>
<dbReference type="GO" id="GO:0022904">
    <property type="term" value="P:respiratory electron transport chain"/>
    <property type="evidence" value="ECO:0007669"/>
    <property type="project" value="InterPro"/>
</dbReference>
<keyword evidence="11 13" id="KW-0472">Membrane</keyword>
<evidence type="ECO:0000313" key="15">
    <source>
        <dbReference type="EMBL" id="SHN68315.1"/>
    </source>
</evidence>
<reference evidence="15 16" key="1">
    <citation type="submission" date="2016-12" db="EMBL/GenBank/DDBJ databases">
        <authorList>
            <person name="Song W.-J."/>
            <person name="Kurnit D.M."/>
        </authorList>
    </citation>
    <scope>NUCLEOTIDE SEQUENCE [LARGE SCALE GENOMIC DNA]</scope>
    <source>
        <strain evidence="15 16">CGMCC 1.10808</strain>
    </source>
</reference>
<evidence type="ECO:0000256" key="5">
    <source>
        <dbReference type="ARBA" id="ARBA00022617"/>
    </source>
</evidence>
<evidence type="ECO:0000256" key="10">
    <source>
        <dbReference type="ARBA" id="ARBA00023004"/>
    </source>
</evidence>
<keyword evidence="4" id="KW-1003">Cell membrane</keyword>
<protein>
    <submittedName>
        <fullName evidence="15">Cytochrome b561</fullName>
    </submittedName>
</protein>
<keyword evidence="7" id="KW-0479">Metal-binding</keyword>
<dbReference type="InterPro" id="IPR011577">
    <property type="entry name" value="Cyt_b561_bac/Ni-Hgenase"/>
</dbReference>
<dbReference type="GO" id="GO:0020037">
    <property type="term" value="F:heme binding"/>
    <property type="evidence" value="ECO:0007669"/>
    <property type="project" value="TreeGrafter"/>
</dbReference>
<evidence type="ECO:0000256" key="7">
    <source>
        <dbReference type="ARBA" id="ARBA00022723"/>
    </source>
</evidence>
<organism evidence="15 16">
    <name type="scientific">Oceanicella actignis</name>
    <dbReference type="NCBI Taxonomy" id="1189325"/>
    <lineage>
        <taxon>Bacteria</taxon>
        <taxon>Pseudomonadati</taxon>
        <taxon>Pseudomonadota</taxon>
        <taxon>Alphaproteobacteria</taxon>
        <taxon>Rhodobacterales</taxon>
        <taxon>Paracoccaceae</taxon>
        <taxon>Oceanicella</taxon>
    </lineage>
</organism>
<feature type="domain" description="Cytochrome b561 bacterial/Ni-hydrogenase" evidence="14">
    <location>
        <begin position="11"/>
        <end position="162"/>
    </location>
</feature>
<dbReference type="Pfam" id="PF01292">
    <property type="entry name" value="Ni_hydr_CYTB"/>
    <property type="match status" value="1"/>
</dbReference>
<comment type="cofactor">
    <cofactor evidence="1">
        <name>heme b</name>
        <dbReference type="ChEBI" id="CHEBI:60344"/>
    </cofactor>
</comment>
<evidence type="ECO:0000259" key="14">
    <source>
        <dbReference type="Pfam" id="PF01292"/>
    </source>
</evidence>
<name>A0A1M7TC66_9RHOB</name>
<keyword evidence="10" id="KW-0408">Iron</keyword>
<evidence type="ECO:0000256" key="12">
    <source>
        <dbReference type="ARBA" id="ARBA00037975"/>
    </source>
</evidence>
<keyword evidence="9 13" id="KW-1133">Transmembrane helix</keyword>
<evidence type="ECO:0000256" key="9">
    <source>
        <dbReference type="ARBA" id="ARBA00022989"/>
    </source>
</evidence>
<dbReference type="EMBL" id="FRDL01000005">
    <property type="protein sequence ID" value="SHN68315.1"/>
    <property type="molecule type" value="Genomic_DNA"/>
</dbReference>
<feature type="transmembrane region" description="Helical" evidence="13">
    <location>
        <begin position="50"/>
        <end position="70"/>
    </location>
</feature>
<feature type="transmembrane region" description="Helical" evidence="13">
    <location>
        <begin position="12"/>
        <end position="30"/>
    </location>
</feature>
<keyword evidence="6 13" id="KW-0812">Transmembrane</keyword>
<keyword evidence="16" id="KW-1185">Reference proteome</keyword>
<dbReference type="AlphaFoldDB" id="A0A1M7TC66"/>
<evidence type="ECO:0000256" key="8">
    <source>
        <dbReference type="ARBA" id="ARBA00022982"/>
    </source>
</evidence>
<dbReference type="PANTHER" id="PTHR30529">
    <property type="entry name" value="CYTOCHROME B561"/>
    <property type="match status" value="1"/>
</dbReference>
<proteinExistence type="inferred from homology"/>
<evidence type="ECO:0000313" key="16">
    <source>
        <dbReference type="Proteomes" id="UP000184066"/>
    </source>
</evidence>
<accession>A0A1M7TC66</accession>
<evidence type="ECO:0000256" key="6">
    <source>
        <dbReference type="ARBA" id="ARBA00022692"/>
    </source>
</evidence>
<comment type="similarity">
    <text evidence="12">Belongs to the cytochrome b561 family.</text>
</comment>
<evidence type="ECO:0000256" key="1">
    <source>
        <dbReference type="ARBA" id="ARBA00001970"/>
    </source>
</evidence>
<feature type="transmembrane region" description="Helical" evidence="13">
    <location>
        <begin position="129"/>
        <end position="152"/>
    </location>
</feature>
<dbReference type="Proteomes" id="UP000184066">
    <property type="component" value="Unassembled WGS sequence"/>
</dbReference>
<dbReference type="RefSeq" id="WP_072747401.1">
    <property type="nucleotide sequence ID" value="NZ_FOHL01000005.1"/>
</dbReference>
<comment type="subcellular location">
    <subcellularLocation>
        <location evidence="2">Cell membrane</location>
        <topology evidence="2">Multi-pass membrane protein</topology>
    </subcellularLocation>
</comment>
<dbReference type="STRING" id="1189325.SAMN04488119_105214"/>
<evidence type="ECO:0000256" key="13">
    <source>
        <dbReference type="SAM" id="Phobius"/>
    </source>
</evidence>
<dbReference type="InterPro" id="IPR052168">
    <property type="entry name" value="Cytochrome_b561_oxidase"/>
</dbReference>
<dbReference type="GO" id="GO:0005886">
    <property type="term" value="C:plasma membrane"/>
    <property type="evidence" value="ECO:0007669"/>
    <property type="project" value="UniProtKB-SubCell"/>
</dbReference>